<keyword evidence="2 3" id="KW-0413">Isomerase</keyword>
<evidence type="ECO:0000313" key="3">
    <source>
        <dbReference type="EMBL" id="CCG98422.1"/>
    </source>
</evidence>
<dbReference type="AlphaFoldDB" id="I0K2R9"/>
<organism evidence="3 4">
    <name type="scientific">Fibrella aestuarina BUZ 2</name>
    <dbReference type="NCBI Taxonomy" id="1166018"/>
    <lineage>
        <taxon>Bacteria</taxon>
        <taxon>Pseudomonadati</taxon>
        <taxon>Bacteroidota</taxon>
        <taxon>Cytophagia</taxon>
        <taxon>Cytophagales</taxon>
        <taxon>Spirosomataceae</taxon>
        <taxon>Fibrella</taxon>
    </lineage>
</organism>
<protein>
    <submittedName>
        <fullName evidence="3">N-acylglucosamine 2-epimerase</fullName>
        <ecNumber evidence="3">5.1.3.8</ecNumber>
    </submittedName>
</protein>
<dbReference type="STRING" id="1166018.FAES_0410"/>
<gene>
    <name evidence="3" type="ORF">FAES_0410</name>
</gene>
<dbReference type="GO" id="GO:0005975">
    <property type="term" value="P:carbohydrate metabolic process"/>
    <property type="evidence" value="ECO:0007669"/>
    <property type="project" value="InterPro"/>
</dbReference>
<dbReference type="InterPro" id="IPR010819">
    <property type="entry name" value="AGE/CE"/>
</dbReference>
<dbReference type="PANTHER" id="PTHR15108">
    <property type="entry name" value="N-ACYLGLUCOSAMINE-2-EPIMERASE"/>
    <property type="match status" value="1"/>
</dbReference>
<keyword evidence="4" id="KW-1185">Reference proteome</keyword>
<sequence length="420" mass="46739">MLDFHKIATQCQHALVEQLVPFWLQYACDSPCGGYFDYLTPTGTPLDADKRTARQAEQVWAFAYLYTAIDAQSDWLDHALHGADFLAQYAHTARMACYTQLSRTGQPVAPQQGPLLNDPITSSRVASAYALVHVATADDQWAMLAKQTLQMALRYYQTEREAAALAPADEPQPLRYLAQPVALLRALLDARPLFDVADWKEATEPLLDEILNEFLDKRHDLLRDHVGVGGAFNNTPAGRRVSPGLTMETAALLIDVSTLLSNRKLTLQATNWCLRLCQWAWPEAAPGRGELSAEGNVPGLPRYLDWKGQPLTAPNATNRVAGDHVLALSALANGYWHTRHPEAPRWLRRIADYTFQHFPDTNGPAWHLALSAHHQPVTLLKTTADEGCYALVRGLADTWQHLDQCARLQPISAQRLTSNV</sequence>
<dbReference type="Gene3D" id="1.50.10.10">
    <property type="match status" value="1"/>
</dbReference>
<evidence type="ECO:0000313" key="4">
    <source>
        <dbReference type="Proteomes" id="UP000011058"/>
    </source>
</evidence>
<dbReference type="KEGG" id="fae:FAES_0410"/>
<dbReference type="eggNOG" id="COG2942">
    <property type="taxonomic scope" value="Bacteria"/>
</dbReference>
<proteinExistence type="inferred from homology"/>
<evidence type="ECO:0000256" key="2">
    <source>
        <dbReference type="ARBA" id="ARBA00023235"/>
    </source>
</evidence>
<dbReference type="PATRIC" id="fig|1166018.3.peg.417"/>
<dbReference type="InterPro" id="IPR008928">
    <property type="entry name" value="6-hairpin_glycosidase_sf"/>
</dbReference>
<dbReference type="SUPFAM" id="SSF48208">
    <property type="entry name" value="Six-hairpin glycosidases"/>
    <property type="match status" value="1"/>
</dbReference>
<dbReference type="OrthoDB" id="618431at2"/>
<name>I0K2R9_9BACT</name>
<accession>I0K2R9</accession>
<dbReference type="InterPro" id="IPR012341">
    <property type="entry name" value="6hp_glycosidase-like_sf"/>
</dbReference>
<dbReference type="RefSeq" id="WP_015329522.1">
    <property type="nucleotide sequence ID" value="NC_020054.1"/>
</dbReference>
<evidence type="ECO:0000256" key="1">
    <source>
        <dbReference type="ARBA" id="ARBA00008558"/>
    </source>
</evidence>
<dbReference type="EC" id="5.1.3.8" evidence="3"/>
<dbReference type="EMBL" id="HE796683">
    <property type="protein sequence ID" value="CCG98422.1"/>
    <property type="molecule type" value="Genomic_DNA"/>
</dbReference>
<comment type="similarity">
    <text evidence="1">Belongs to the N-acylglucosamine 2-epimerase family.</text>
</comment>
<dbReference type="Proteomes" id="UP000011058">
    <property type="component" value="Chromosome"/>
</dbReference>
<dbReference type="HOGENOM" id="CLU_046651_0_1_10"/>
<reference evidence="3 4" key="1">
    <citation type="journal article" date="2012" name="J. Bacteriol.">
        <title>Genome Sequence of Fibrella aestuarina BUZ 2T, a Filamentous Marine Bacterium.</title>
        <authorList>
            <person name="Filippini M."/>
            <person name="Qi W."/>
            <person name="Blom J."/>
            <person name="Goesmann A."/>
            <person name="Smits T.H."/>
            <person name="Bagheri H.C."/>
        </authorList>
    </citation>
    <scope>NUCLEOTIDE SEQUENCE [LARGE SCALE GENOMIC DNA]</scope>
    <source>
        <strain evidence="4">BUZ 2T</strain>
    </source>
</reference>
<dbReference type="Pfam" id="PF07221">
    <property type="entry name" value="GlcNAc_2-epim"/>
    <property type="match status" value="1"/>
</dbReference>
<dbReference type="GO" id="GO:0050121">
    <property type="term" value="F:N-acylglucosamine 2-epimerase activity"/>
    <property type="evidence" value="ECO:0007669"/>
    <property type="project" value="UniProtKB-EC"/>
</dbReference>